<dbReference type="RefSeq" id="WP_042152646.1">
    <property type="nucleotide sequence ID" value="NZ_BBNO01000003.1"/>
</dbReference>
<reference evidence="1 2" key="2">
    <citation type="journal article" date="2015" name="Stand. Genomic Sci.">
        <title>Draft genome sequence of marine-derived Streptomyces sp. TP-A0598, a producer of anti-MRSA antibiotic lydicamycins.</title>
        <authorList>
            <person name="Komaki H."/>
            <person name="Ichikawa N."/>
            <person name="Hosoyama A."/>
            <person name="Fujita N."/>
            <person name="Igarashi Y."/>
        </authorList>
    </citation>
    <scope>NUCLEOTIDE SEQUENCE [LARGE SCALE GENOMIC DNA]</scope>
    <source>
        <strain evidence="1 2">NBRC 110027</strain>
    </source>
</reference>
<proteinExistence type="predicted"/>
<sequence>MPLTETEWDLVTTWARNYLLDTTDPHTQLAQYGFPPEFIGGLRLTQISSDNARALVHQSRTDIQRQLRLVEALTTVDRLAVLPDIVKAQEFLGRLREDFRAHAARDNFRTCVLKNGAEAFIDRQDLRETLRRFVGDPHKFILLVDGEPGSGRSYTYNFLRHIGQHAGFRPVRVTLSHTATAAKVVRRLADFVADPQEGAAPLNPTELNDPLPSIDEAAHWVAGRATAVEERLWLVLDECDKLDPSSDVWDFIGQLGMAIYEHAAVRGDQAPRLVLLGYGRSMRQLPYDLRGNLAWDTARIAEPDDLRTFFDQAFHESPPEMLGTGQLRESAITALVDAAVHEVLRATGPNGADRESYMRKLCTAAEGAIRVYQSL</sequence>
<dbReference type="AlphaFoldDB" id="A0A0P4R4M7"/>
<dbReference type="Proteomes" id="UP000048965">
    <property type="component" value="Unassembled WGS sequence"/>
</dbReference>
<gene>
    <name evidence="1" type="ORF">TPA0598_03_02950</name>
</gene>
<dbReference type="InterPro" id="IPR027417">
    <property type="entry name" value="P-loop_NTPase"/>
</dbReference>
<name>A0A0P4R4M7_9ACTN</name>
<evidence type="ECO:0000313" key="1">
    <source>
        <dbReference type="EMBL" id="GAO07834.1"/>
    </source>
</evidence>
<comment type="caution">
    <text evidence="1">The sequence shown here is derived from an EMBL/GenBank/DDBJ whole genome shotgun (WGS) entry which is preliminary data.</text>
</comment>
<keyword evidence="2" id="KW-1185">Reference proteome</keyword>
<dbReference type="EMBL" id="BBNO01000003">
    <property type="protein sequence ID" value="GAO07834.1"/>
    <property type="molecule type" value="Genomic_DNA"/>
</dbReference>
<dbReference type="SUPFAM" id="SSF52540">
    <property type="entry name" value="P-loop containing nucleoside triphosphate hydrolases"/>
    <property type="match status" value="1"/>
</dbReference>
<protein>
    <submittedName>
        <fullName evidence="1">Uncharacterized protein</fullName>
    </submittedName>
</protein>
<reference evidence="2" key="1">
    <citation type="submission" date="2014-09" db="EMBL/GenBank/DDBJ databases">
        <title>Whole genome shotgun sequence of Streptomyces sp. NBRC 110027.</title>
        <authorList>
            <person name="Komaki H."/>
            <person name="Ichikawa N."/>
            <person name="Katano-Makiyama Y."/>
            <person name="Hosoyama A."/>
            <person name="Hashimoto M."/>
            <person name="Uohara A."/>
            <person name="Kitahashi Y."/>
            <person name="Ohji S."/>
            <person name="Kimura A."/>
            <person name="Yamazoe A."/>
            <person name="Igarashi Y."/>
            <person name="Fujita N."/>
        </authorList>
    </citation>
    <scope>NUCLEOTIDE SEQUENCE [LARGE SCALE GENOMIC DNA]</scope>
    <source>
        <strain evidence="2">NBRC 110027</strain>
    </source>
</reference>
<accession>A0A0P4R4M7</accession>
<organism evidence="1 2">
    <name type="scientific">Streptomyces lydicamycinicus</name>
    <dbReference type="NCBI Taxonomy" id="1546107"/>
    <lineage>
        <taxon>Bacteria</taxon>
        <taxon>Bacillati</taxon>
        <taxon>Actinomycetota</taxon>
        <taxon>Actinomycetes</taxon>
        <taxon>Kitasatosporales</taxon>
        <taxon>Streptomycetaceae</taxon>
        <taxon>Streptomyces</taxon>
    </lineage>
</organism>
<evidence type="ECO:0000313" key="2">
    <source>
        <dbReference type="Proteomes" id="UP000048965"/>
    </source>
</evidence>